<keyword evidence="4" id="KW-0808">Transferase</keyword>
<dbReference type="PROSITE" id="PS50011">
    <property type="entry name" value="PROTEIN_KINASE_DOM"/>
    <property type="match status" value="1"/>
</dbReference>
<evidence type="ECO:0000256" key="9">
    <source>
        <dbReference type="ARBA" id="ARBA00048679"/>
    </source>
</evidence>
<evidence type="ECO:0000256" key="1">
    <source>
        <dbReference type="ARBA" id="ARBA00010886"/>
    </source>
</evidence>
<evidence type="ECO:0000256" key="5">
    <source>
        <dbReference type="ARBA" id="ARBA00022741"/>
    </source>
</evidence>
<dbReference type="InterPro" id="IPR000719">
    <property type="entry name" value="Prot_kinase_dom"/>
</dbReference>
<evidence type="ECO:0000256" key="11">
    <source>
        <dbReference type="RuleBase" id="RU000304"/>
    </source>
</evidence>
<comment type="catalytic activity">
    <reaction evidence="9">
        <text>L-seryl-[protein] + ATP = O-phospho-L-seryl-[protein] + ADP + H(+)</text>
        <dbReference type="Rhea" id="RHEA:17989"/>
        <dbReference type="Rhea" id="RHEA-COMP:9863"/>
        <dbReference type="Rhea" id="RHEA-COMP:11604"/>
        <dbReference type="ChEBI" id="CHEBI:15378"/>
        <dbReference type="ChEBI" id="CHEBI:29999"/>
        <dbReference type="ChEBI" id="CHEBI:30616"/>
        <dbReference type="ChEBI" id="CHEBI:83421"/>
        <dbReference type="ChEBI" id="CHEBI:456216"/>
        <dbReference type="EC" id="2.7.11.1"/>
    </reaction>
</comment>
<keyword evidence="14" id="KW-1185">Reference proteome</keyword>
<comment type="caution">
    <text evidence="13">The sequence shown here is derived from an EMBL/GenBank/DDBJ whole genome shotgun (WGS) entry which is preliminary data.</text>
</comment>
<dbReference type="EMBL" id="CALNXK010000147">
    <property type="protein sequence ID" value="CAH3168832.1"/>
    <property type="molecule type" value="Genomic_DNA"/>
</dbReference>
<evidence type="ECO:0000256" key="4">
    <source>
        <dbReference type="ARBA" id="ARBA00022679"/>
    </source>
</evidence>
<keyword evidence="7 10" id="KW-0067">ATP-binding</keyword>
<dbReference type="PROSITE" id="PS00107">
    <property type="entry name" value="PROTEIN_KINASE_ATP"/>
    <property type="match status" value="1"/>
</dbReference>
<proteinExistence type="inferred from homology"/>
<dbReference type="PANTHER" id="PTHR43671:SF98">
    <property type="entry name" value="SERINE_THREONINE-PROTEIN KINASE NEK11"/>
    <property type="match status" value="1"/>
</dbReference>
<keyword evidence="5 10" id="KW-0547">Nucleotide-binding</keyword>
<evidence type="ECO:0000313" key="13">
    <source>
        <dbReference type="EMBL" id="CAH3168832.1"/>
    </source>
</evidence>
<dbReference type="SMART" id="SM00220">
    <property type="entry name" value="S_TKc"/>
    <property type="match status" value="1"/>
</dbReference>
<evidence type="ECO:0000256" key="10">
    <source>
        <dbReference type="PROSITE-ProRule" id="PRU10141"/>
    </source>
</evidence>
<dbReference type="InterPro" id="IPR008271">
    <property type="entry name" value="Ser/Thr_kinase_AS"/>
</dbReference>
<dbReference type="EC" id="2.7.11.1" evidence="2"/>
<dbReference type="Gene3D" id="1.10.510.10">
    <property type="entry name" value="Transferase(Phosphotransferase) domain 1"/>
    <property type="match status" value="1"/>
</dbReference>
<feature type="binding site" evidence="10">
    <location>
        <position position="62"/>
    </location>
    <ligand>
        <name>ATP</name>
        <dbReference type="ChEBI" id="CHEBI:30616"/>
    </ligand>
</feature>
<name>A0ABN8QUH1_9CNID</name>
<comment type="catalytic activity">
    <reaction evidence="8">
        <text>L-threonyl-[protein] + ATP = O-phospho-L-threonyl-[protein] + ADP + H(+)</text>
        <dbReference type="Rhea" id="RHEA:46608"/>
        <dbReference type="Rhea" id="RHEA-COMP:11060"/>
        <dbReference type="Rhea" id="RHEA-COMP:11605"/>
        <dbReference type="ChEBI" id="CHEBI:15378"/>
        <dbReference type="ChEBI" id="CHEBI:30013"/>
        <dbReference type="ChEBI" id="CHEBI:30616"/>
        <dbReference type="ChEBI" id="CHEBI:61977"/>
        <dbReference type="ChEBI" id="CHEBI:456216"/>
        <dbReference type="EC" id="2.7.11.1"/>
    </reaction>
</comment>
<dbReference type="InterPro" id="IPR011009">
    <property type="entry name" value="Kinase-like_dom_sf"/>
</dbReference>
<evidence type="ECO:0000256" key="3">
    <source>
        <dbReference type="ARBA" id="ARBA00022527"/>
    </source>
</evidence>
<evidence type="ECO:0000256" key="8">
    <source>
        <dbReference type="ARBA" id="ARBA00047899"/>
    </source>
</evidence>
<comment type="similarity">
    <text evidence="1">Belongs to the protein kinase superfamily. NEK Ser/Thr protein kinase family. NIMA subfamily.</text>
</comment>
<sequence>LEVTTEVEEQNMMGTLFPTSRPRIYDQVGQKLVERQQPIGAGAFGQVYKVKDVATSNEYALKTVVCSELSEIRESDVIREIQILRKISDPNIIQIIEAGCYKDTRMPGALTEMLILTEYCPGGNLNDRLNQASTEEVECKWILQMAAALSFLHASGVVHRDLKPENVLLTASDDIKVGDFGLAREFISLKQPIASSIYGWVTTYGQHYMKTFAGSLYWMAPEVFRGHYNEKADVFSLGILIFAILERDFIESSEKKYYGAFVPLGFKPVGLGEAMYHCGPAITAQFSFKARGSPFVRMIALDALKYQAEDRPSAAEILNRITSLCNQPPTLCRPQSHLVYQPIEHFNSC</sequence>
<feature type="domain" description="Protein kinase" evidence="12">
    <location>
        <begin position="33"/>
        <end position="331"/>
    </location>
</feature>
<protein>
    <recommendedName>
        <fullName evidence="2">non-specific serine/threonine protein kinase</fullName>
        <ecNumber evidence="2">2.7.11.1</ecNumber>
    </recommendedName>
</protein>
<dbReference type="Gene3D" id="3.30.200.20">
    <property type="entry name" value="Phosphorylase Kinase, domain 1"/>
    <property type="match status" value="1"/>
</dbReference>
<feature type="non-terminal residue" evidence="13">
    <location>
        <position position="1"/>
    </location>
</feature>
<dbReference type="InterPro" id="IPR017441">
    <property type="entry name" value="Protein_kinase_ATP_BS"/>
</dbReference>
<evidence type="ECO:0000259" key="12">
    <source>
        <dbReference type="PROSITE" id="PS50011"/>
    </source>
</evidence>
<dbReference type="SUPFAM" id="SSF56112">
    <property type="entry name" value="Protein kinase-like (PK-like)"/>
    <property type="match status" value="1"/>
</dbReference>
<evidence type="ECO:0000256" key="7">
    <source>
        <dbReference type="ARBA" id="ARBA00022840"/>
    </source>
</evidence>
<dbReference type="Pfam" id="PF00069">
    <property type="entry name" value="Pkinase"/>
    <property type="match status" value="1"/>
</dbReference>
<evidence type="ECO:0000313" key="14">
    <source>
        <dbReference type="Proteomes" id="UP001159405"/>
    </source>
</evidence>
<dbReference type="Proteomes" id="UP001159405">
    <property type="component" value="Unassembled WGS sequence"/>
</dbReference>
<evidence type="ECO:0000256" key="6">
    <source>
        <dbReference type="ARBA" id="ARBA00022777"/>
    </source>
</evidence>
<reference evidence="13 14" key="1">
    <citation type="submission" date="2022-05" db="EMBL/GenBank/DDBJ databases">
        <authorList>
            <consortium name="Genoscope - CEA"/>
            <person name="William W."/>
        </authorList>
    </citation>
    <scope>NUCLEOTIDE SEQUENCE [LARGE SCALE GENOMIC DNA]</scope>
</reference>
<dbReference type="InterPro" id="IPR050660">
    <property type="entry name" value="NEK_Ser/Thr_kinase"/>
</dbReference>
<keyword evidence="3 11" id="KW-0723">Serine/threonine-protein kinase</keyword>
<keyword evidence="6" id="KW-0418">Kinase</keyword>
<gene>
    <name evidence="13" type="ORF">PLOB_00009521</name>
</gene>
<accession>A0ABN8QUH1</accession>
<organism evidence="13 14">
    <name type="scientific">Porites lobata</name>
    <dbReference type="NCBI Taxonomy" id="104759"/>
    <lineage>
        <taxon>Eukaryota</taxon>
        <taxon>Metazoa</taxon>
        <taxon>Cnidaria</taxon>
        <taxon>Anthozoa</taxon>
        <taxon>Hexacorallia</taxon>
        <taxon>Scleractinia</taxon>
        <taxon>Fungiina</taxon>
        <taxon>Poritidae</taxon>
        <taxon>Porites</taxon>
    </lineage>
</organism>
<dbReference type="PANTHER" id="PTHR43671">
    <property type="entry name" value="SERINE/THREONINE-PROTEIN KINASE NEK"/>
    <property type="match status" value="1"/>
</dbReference>
<dbReference type="PROSITE" id="PS00108">
    <property type="entry name" value="PROTEIN_KINASE_ST"/>
    <property type="match status" value="1"/>
</dbReference>
<evidence type="ECO:0000256" key="2">
    <source>
        <dbReference type="ARBA" id="ARBA00012513"/>
    </source>
</evidence>